<comment type="caution">
    <text evidence="1">The sequence shown here is derived from an EMBL/GenBank/DDBJ whole genome shotgun (WGS) entry which is preliminary data.</text>
</comment>
<dbReference type="EMBL" id="CM042015">
    <property type="protein sequence ID" value="KAI3710762.1"/>
    <property type="molecule type" value="Genomic_DNA"/>
</dbReference>
<gene>
    <name evidence="1" type="ORF">L2E82_40555</name>
</gene>
<dbReference type="Proteomes" id="UP001055811">
    <property type="component" value="Linkage Group LG07"/>
</dbReference>
<evidence type="ECO:0000313" key="2">
    <source>
        <dbReference type="Proteomes" id="UP001055811"/>
    </source>
</evidence>
<reference evidence="2" key="1">
    <citation type="journal article" date="2022" name="Mol. Ecol. Resour.">
        <title>The genomes of chicory, endive, great burdock and yacon provide insights into Asteraceae palaeo-polyploidization history and plant inulin production.</title>
        <authorList>
            <person name="Fan W."/>
            <person name="Wang S."/>
            <person name="Wang H."/>
            <person name="Wang A."/>
            <person name="Jiang F."/>
            <person name="Liu H."/>
            <person name="Zhao H."/>
            <person name="Xu D."/>
            <person name="Zhang Y."/>
        </authorList>
    </citation>
    <scope>NUCLEOTIDE SEQUENCE [LARGE SCALE GENOMIC DNA]</scope>
    <source>
        <strain evidence="2">cv. Punajuju</strain>
    </source>
</reference>
<protein>
    <submittedName>
        <fullName evidence="1">Uncharacterized protein</fullName>
    </submittedName>
</protein>
<name>A0ACB9AKS2_CICIN</name>
<reference evidence="1 2" key="2">
    <citation type="journal article" date="2022" name="Mol. Ecol. Resour.">
        <title>The genomes of chicory, endive, great burdock and yacon provide insights into Asteraceae paleo-polyploidization history and plant inulin production.</title>
        <authorList>
            <person name="Fan W."/>
            <person name="Wang S."/>
            <person name="Wang H."/>
            <person name="Wang A."/>
            <person name="Jiang F."/>
            <person name="Liu H."/>
            <person name="Zhao H."/>
            <person name="Xu D."/>
            <person name="Zhang Y."/>
        </authorList>
    </citation>
    <scope>NUCLEOTIDE SEQUENCE [LARGE SCALE GENOMIC DNA]</scope>
    <source>
        <strain evidence="2">cv. Punajuju</strain>
        <tissue evidence="1">Leaves</tissue>
    </source>
</reference>
<keyword evidence="2" id="KW-1185">Reference proteome</keyword>
<evidence type="ECO:0000313" key="1">
    <source>
        <dbReference type="EMBL" id="KAI3710762.1"/>
    </source>
</evidence>
<proteinExistence type="predicted"/>
<sequence length="70" mass="7626">MGGGLVVSSINNSHLVAASVGGGKVGCDWEVVGLKNWMERLFEAELVSHILCVTEYSRAIHHRSVSKQQF</sequence>
<accession>A0ACB9AKS2</accession>
<organism evidence="1 2">
    <name type="scientific">Cichorium intybus</name>
    <name type="common">Chicory</name>
    <dbReference type="NCBI Taxonomy" id="13427"/>
    <lineage>
        <taxon>Eukaryota</taxon>
        <taxon>Viridiplantae</taxon>
        <taxon>Streptophyta</taxon>
        <taxon>Embryophyta</taxon>
        <taxon>Tracheophyta</taxon>
        <taxon>Spermatophyta</taxon>
        <taxon>Magnoliopsida</taxon>
        <taxon>eudicotyledons</taxon>
        <taxon>Gunneridae</taxon>
        <taxon>Pentapetalae</taxon>
        <taxon>asterids</taxon>
        <taxon>campanulids</taxon>
        <taxon>Asterales</taxon>
        <taxon>Asteraceae</taxon>
        <taxon>Cichorioideae</taxon>
        <taxon>Cichorieae</taxon>
        <taxon>Cichoriinae</taxon>
        <taxon>Cichorium</taxon>
    </lineage>
</organism>